<feature type="domain" description="Glycosyltransferase 2-like" evidence="5">
    <location>
        <begin position="5"/>
        <end position="176"/>
    </location>
</feature>
<gene>
    <name evidence="6" type="ORF">EV209_2969</name>
</gene>
<dbReference type="Pfam" id="PF00535">
    <property type="entry name" value="Glycos_transf_2"/>
    <property type="match status" value="1"/>
</dbReference>
<reference evidence="6 7" key="1">
    <citation type="submission" date="2019-02" db="EMBL/GenBank/DDBJ databases">
        <title>Genomic Encyclopedia of Type Strains, Phase IV (KMG-IV): sequencing the most valuable type-strain genomes for metagenomic binning, comparative biology and taxonomic classification.</title>
        <authorList>
            <person name="Goeker M."/>
        </authorList>
    </citation>
    <scope>NUCLEOTIDE SEQUENCE [LARGE SCALE GENOMIC DNA]</scope>
    <source>
        <strain evidence="6 7">DSM 29486</strain>
    </source>
</reference>
<proteinExistence type="inferred from homology"/>
<keyword evidence="7" id="KW-1185">Reference proteome</keyword>
<comment type="pathway">
    <text evidence="1">Cell wall biogenesis; cell wall polysaccharide biosynthesis.</text>
</comment>
<dbReference type="GO" id="GO:0016757">
    <property type="term" value="F:glycosyltransferase activity"/>
    <property type="evidence" value="ECO:0007669"/>
    <property type="project" value="UniProtKB-KW"/>
</dbReference>
<comment type="caution">
    <text evidence="6">The sequence shown here is derived from an EMBL/GenBank/DDBJ whole genome shotgun (WGS) entry which is preliminary data.</text>
</comment>
<sequence length="324" mass="36766">MKKATVIIPNYNGIKFLEPCMAALAAQTCRDFSVLVVDNASEDGSVEWLKKNCPEAGIIQMETNTGFSGAVNAGIRASETPYVILLNNDTEVFPDYVGELIRFADRFPKVFSVSSKMIQLHHRDRIDDAGDSYNILGWAFQRGIDHPVSAYGKPARIFSACAGAALYRREVFEKIGYFDENHFAYLEDIDVGYRAQIYGYQNWYCPTAKVYHVGSGTSGSKYNSFKVRLAARNSVYLNYKNMPAGQLVLNALPLALGYFLKSRFFKKNGFSEDYKNGLREGWKTRKNCRKVPFASGNLGHYCYIEWQLVKNMFTYTGQYLKRKL</sequence>
<evidence type="ECO:0000259" key="5">
    <source>
        <dbReference type="Pfam" id="PF00535"/>
    </source>
</evidence>
<evidence type="ECO:0000313" key="6">
    <source>
        <dbReference type="EMBL" id="RZS92674.1"/>
    </source>
</evidence>
<evidence type="ECO:0000256" key="2">
    <source>
        <dbReference type="ARBA" id="ARBA00006739"/>
    </source>
</evidence>
<dbReference type="Gene3D" id="3.90.550.10">
    <property type="entry name" value="Spore Coat Polysaccharide Biosynthesis Protein SpsA, Chain A"/>
    <property type="match status" value="1"/>
</dbReference>
<dbReference type="SUPFAM" id="SSF53448">
    <property type="entry name" value="Nucleotide-diphospho-sugar transferases"/>
    <property type="match status" value="1"/>
</dbReference>
<dbReference type="AlphaFoldDB" id="A0A4Q7NZC0"/>
<dbReference type="EMBL" id="SGXF01000008">
    <property type="protein sequence ID" value="RZS92674.1"/>
    <property type="molecule type" value="Genomic_DNA"/>
</dbReference>
<dbReference type="OrthoDB" id="9771846at2"/>
<name>A0A4Q7NZC0_9FIRM</name>
<dbReference type="PANTHER" id="PTHR43179:SF12">
    <property type="entry name" value="GALACTOFURANOSYLTRANSFERASE GLFT2"/>
    <property type="match status" value="1"/>
</dbReference>
<organism evidence="6 7">
    <name type="scientific">Cuneatibacter caecimuris</name>
    <dbReference type="NCBI Taxonomy" id="1796618"/>
    <lineage>
        <taxon>Bacteria</taxon>
        <taxon>Bacillati</taxon>
        <taxon>Bacillota</taxon>
        <taxon>Clostridia</taxon>
        <taxon>Lachnospirales</taxon>
        <taxon>Lachnospiraceae</taxon>
        <taxon>Cuneatibacter</taxon>
    </lineage>
</organism>
<dbReference type="CDD" id="cd04186">
    <property type="entry name" value="GT_2_like_c"/>
    <property type="match status" value="1"/>
</dbReference>
<dbReference type="Proteomes" id="UP000292927">
    <property type="component" value="Unassembled WGS sequence"/>
</dbReference>
<evidence type="ECO:0000256" key="3">
    <source>
        <dbReference type="ARBA" id="ARBA00022676"/>
    </source>
</evidence>
<evidence type="ECO:0000256" key="1">
    <source>
        <dbReference type="ARBA" id="ARBA00004776"/>
    </source>
</evidence>
<dbReference type="InterPro" id="IPR001173">
    <property type="entry name" value="Glyco_trans_2-like"/>
</dbReference>
<dbReference type="InterPro" id="IPR029044">
    <property type="entry name" value="Nucleotide-diphossugar_trans"/>
</dbReference>
<evidence type="ECO:0000256" key="4">
    <source>
        <dbReference type="ARBA" id="ARBA00022679"/>
    </source>
</evidence>
<accession>A0A4Q7NZC0</accession>
<keyword evidence="3" id="KW-0328">Glycosyltransferase</keyword>
<comment type="similarity">
    <text evidence="2">Belongs to the glycosyltransferase 2 family.</text>
</comment>
<protein>
    <submittedName>
        <fullName evidence="6">GT2 family glycosyltransferase</fullName>
    </submittedName>
</protein>
<dbReference type="PANTHER" id="PTHR43179">
    <property type="entry name" value="RHAMNOSYLTRANSFERASE WBBL"/>
    <property type="match status" value="1"/>
</dbReference>
<keyword evidence="4 6" id="KW-0808">Transferase</keyword>
<evidence type="ECO:0000313" key="7">
    <source>
        <dbReference type="Proteomes" id="UP000292927"/>
    </source>
</evidence>
<dbReference type="RefSeq" id="WP_130436204.1">
    <property type="nucleotide sequence ID" value="NZ_SGXF01000008.1"/>
</dbReference>